<sequence>MAITECKPKGIFLLTVVQTDEVEQPSSSVSHIADNVLEVKVASANDIEPLLIALRQYYNTFSAVCFLCSDVELYNELARYFPEIFQSLLKVPSTEASDAGWFTEYAEQAKPLPYFDLATAEPLVSEELKQLVAFFQLDERLTDIAEQEAIANMTQAFIARLSAQRCAFSAFVQIRLLSFFAGKVNKYGDSYFRSLALKFGDNSVSGEDLWRLVLDTRFSLKERFFLYNQLLSVEFNGLIKDRADFKTRYTAFSSLVKGFAASLGEAGPFIDQNDRNSSIVFVFIGQFLSPNHAPSKIVLETIKALCLSAKKQVVLIDTCELLPVNGALPWYDAAYANRGQYKADSLTFEGARFNYLQLSAGMPNSDEIAGVVDLVKTYKPYFTITVGESLVADIISQWVPNVVVPTVARLPHTLSQYRVFNKRFIANADDVPEALNQSILSVDMLPERPIAHGSLTRSMLQLPEQGIVLAVLGNRLDAEITDEFISMLLQLPTKAYFIVFAGVFRGYDALCAKYPALKDMSVNAGYQQDLVAFMQLVDVYVNPPRSGGGLSALCALSVSVPVLTLKTGDVYAYAGDEFAVATLSDMLSKLRSFHQDPARLTALKTQAGARFLVLEQQSDKYTDLFDKVVAGPLFNQPSFTVESNQ</sequence>
<dbReference type="SUPFAM" id="SSF53756">
    <property type="entry name" value="UDP-Glycosyltransferase/glycogen phosphorylase"/>
    <property type="match status" value="1"/>
</dbReference>
<dbReference type="RefSeq" id="WP_008983040.1">
    <property type="nucleotide sequence ID" value="NZ_AKKU01000001.1"/>
</dbReference>
<dbReference type="eggNOG" id="COG0438">
    <property type="taxonomic scope" value="Bacteria"/>
</dbReference>
<dbReference type="Gene3D" id="3.40.50.2000">
    <property type="entry name" value="Glycogen Phosphorylase B"/>
    <property type="match status" value="1"/>
</dbReference>
<gene>
    <name evidence="1" type="ORF">AGRI_00285</name>
</gene>
<evidence type="ECO:0000313" key="1">
    <source>
        <dbReference type="EMBL" id="EIW90262.1"/>
    </source>
</evidence>
<dbReference type="EMBL" id="AKKU01000001">
    <property type="protein sequence ID" value="EIW90262.1"/>
    <property type="molecule type" value="Genomic_DNA"/>
</dbReference>
<dbReference type="PATRIC" id="fig|1195246.3.peg.58"/>
<name>I9P5J3_9ALTE</name>
<proteinExistence type="predicted"/>
<accession>I9P5J3</accession>
<dbReference type="Proteomes" id="UP000035062">
    <property type="component" value="Unassembled WGS sequence"/>
</dbReference>
<protein>
    <submittedName>
        <fullName evidence="1">Multimeric flavodoxin WrbA family protein</fullName>
    </submittedName>
</protein>
<dbReference type="AlphaFoldDB" id="I9P5J3"/>
<organism evidence="1 2">
    <name type="scientific">Alishewanella agri BL06</name>
    <dbReference type="NCBI Taxonomy" id="1195246"/>
    <lineage>
        <taxon>Bacteria</taxon>
        <taxon>Pseudomonadati</taxon>
        <taxon>Pseudomonadota</taxon>
        <taxon>Gammaproteobacteria</taxon>
        <taxon>Alteromonadales</taxon>
        <taxon>Alteromonadaceae</taxon>
        <taxon>Alishewanella</taxon>
    </lineage>
</organism>
<reference evidence="1 2" key="1">
    <citation type="journal article" date="2012" name="J. Bacteriol.">
        <title>Genome Sequence of Pectin-Degrading Alishewanella agri, Isolated from Landfill Soil.</title>
        <authorList>
            <person name="Kim J."/>
            <person name="Jung J."/>
            <person name="Sung J.S."/>
            <person name="Chun J."/>
            <person name="Park W."/>
        </authorList>
    </citation>
    <scope>NUCLEOTIDE SEQUENCE [LARGE SCALE GENOMIC DNA]</scope>
    <source>
        <strain evidence="1 2">BL06</strain>
    </source>
</reference>
<dbReference type="STRING" id="1195246.AGRI_00285"/>
<keyword evidence="2" id="KW-1185">Reference proteome</keyword>
<evidence type="ECO:0000313" key="2">
    <source>
        <dbReference type="Proteomes" id="UP000035062"/>
    </source>
</evidence>
<comment type="caution">
    <text evidence="1">The sequence shown here is derived from an EMBL/GenBank/DDBJ whole genome shotgun (WGS) entry which is preliminary data.</text>
</comment>